<gene>
    <name evidence="1" type="ORF">K7X08_032155</name>
</gene>
<protein>
    <submittedName>
        <fullName evidence="1">Uncharacterized protein</fullName>
    </submittedName>
</protein>
<name>A0A9Q1RJZ5_9SOLA</name>
<organism evidence="1 2">
    <name type="scientific">Anisodus acutangulus</name>
    <dbReference type="NCBI Taxonomy" id="402998"/>
    <lineage>
        <taxon>Eukaryota</taxon>
        <taxon>Viridiplantae</taxon>
        <taxon>Streptophyta</taxon>
        <taxon>Embryophyta</taxon>
        <taxon>Tracheophyta</taxon>
        <taxon>Spermatophyta</taxon>
        <taxon>Magnoliopsida</taxon>
        <taxon>eudicotyledons</taxon>
        <taxon>Gunneridae</taxon>
        <taxon>Pentapetalae</taxon>
        <taxon>asterids</taxon>
        <taxon>lamiids</taxon>
        <taxon>Solanales</taxon>
        <taxon>Solanaceae</taxon>
        <taxon>Solanoideae</taxon>
        <taxon>Hyoscyameae</taxon>
        <taxon>Anisodus</taxon>
    </lineage>
</organism>
<dbReference type="EMBL" id="JAJAGQ010000005">
    <property type="protein sequence ID" value="KAJ8563703.1"/>
    <property type="molecule type" value="Genomic_DNA"/>
</dbReference>
<sequence length="134" mass="14626">MGRDSMATPLGKFRFLTITSSGILQPIPGNVPNPVPKWHDEAKHCAYHSGISGHDTENCYGLRDKIEALIKEGVIQLKGPASNENNNSLPDHDDANVNIMILNDHARGSTMWDAEQGDVLKKLDLCPGLVTPEN</sequence>
<dbReference type="Proteomes" id="UP001152561">
    <property type="component" value="Unassembled WGS sequence"/>
</dbReference>
<comment type="caution">
    <text evidence="1">The sequence shown here is derived from an EMBL/GenBank/DDBJ whole genome shotgun (WGS) entry which is preliminary data.</text>
</comment>
<dbReference type="OrthoDB" id="1305446at2759"/>
<dbReference type="AlphaFoldDB" id="A0A9Q1RJZ5"/>
<keyword evidence="2" id="KW-1185">Reference proteome</keyword>
<proteinExistence type="predicted"/>
<evidence type="ECO:0000313" key="2">
    <source>
        <dbReference type="Proteomes" id="UP001152561"/>
    </source>
</evidence>
<dbReference type="PANTHER" id="PTHR32108:SF9">
    <property type="entry name" value="REVERSE TRANSCRIPTASE RNASE H-LIKE DOMAIN-CONTAINING PROTEIN"/>
    <property type="match status" value="1"/>
</dbReference>
<dbReference type="PANTHER" id="PTHR32108">
    <property type="entry name" value="DNA-DIRECTED RNA POLYMERASE SUBUNIT ALPHA"/>
    <property type="match status" value="1"/>
</dbReference>
<evidence type="ECO:0000313" key="1">
    <source>
        <dbReference type="EMBL" id="KAJ8563703.1"/>
    </source>
</evidence>
<accession>A0A9Q1RJZ5</accession>
<reference evidence="2" key="1">
    <citation type="journal article" date="2023" name="Proc. Natl. Acad. Sci. U.S.A.">
        <title>Genomic and structural basis for evolution of tropane alkaloid biosynthesis.</title>
        <authorList>
            <person name="Wanga Y.-J."/>
            <person name="Taina T."/>
            <person name="Yua J.-Y."/>
            <person name="Lia J."/>
            <person name="Xua B."/>
            <person name="Chenc J."/>
            <person name="D'Auriad J.C."/>
            <person name="Huanga J.-P."/>
            <person name="Huanga S.-X."/>
        </authorList>
    </citation>
    <scope>NUCLEOTIDE SEQUENCE [LARGE SCALE GENOMIC DNA]</scope>
    <source>
        <strain evidence="2">cv. KIB-2019</strain>
    </source>
</reference>